<keyword evidence="2" id="KW-0560">Oxidoreductase</keyword>
<comment type="caution">
    <text evidence="2">The sequence shown here is derived from an EMBL/GenBank/DDBJ whole genome shotgun (WGS) entry which is preliminary data.</text>
</comment>
<dbReference type="EMBL" id="QMDV01000003">
    <property type="protein sequence ID" value="RAU82541.1"/>
    <property type="molecule type" value="Genomic_DNA"/>
</dbReference>
<keyword evidence="3" id="KW-1185">Reference proteome</keyword>
<reference evidence="2 3" key="1">
    <citation type="submission" date="2018-06" db="EMBL/GenBank/DDBJ databases">
        <authorList>
            <person name="Liu Z.-W."/>
        </authorList>
    </citation>
    <scope>NUCLEOTIDE SEQUENCE [LARGE SCALE GENOMIC DNA]</scope>
    <source>
        <strain evidence="2 3">2b14</strain>
    </source>
</reference>
<name>A0A364RDZ7_9BACT</name>
<dbReference type="Pfam" id="PF03992">
    <property type="entry name" value="ABM"/>
    <property type="match status" value="1"/>
</dbReference>
<evidence type="ECO:0000313" key="3">
    <source>
        <dbReference type="Proteomes" id="UP000251692"/>
    </source>
</evidence>
<gene>
    <name evidence="2" type="ORF">DP923_12265</name>
</gene>
<dbReference type="Proteomes" id="UP000251692">
    <property type="component" value="Unassembled WGS sequence"/>
</dbReference>
<organism evidence="2 3">
    <name type="scientific">Pontibacter arcticus</name>
    <dbReference type="NCBI Taxonomy" id="2080288"/>
    <lineage>
        <taxon>Bacteria</taxon>
        <taxon>Pseudomonadati</taxon>
        <taxon>Bacteroidota</taxon>
        <taxon>Cytophagia</taxon>
        <taxon>Cytophagales</taxon>
        <taxon>Hymenobacteraceae</taxon>
        <taxon>Pontibacter</taxon>
    </lineage>
</organism>
<dbReference type="Gene3D" id="3.30.70.100">
    <property type="match status" value="1"/>
</dbReference>
<dbReference type="RefSeq" id="WP_112306134.1">
    <property type="nucleotide sequence ID" value="NZ_QMDV01000003.1"/>
</dbReference>
<evidence type="ECO:0000259" key="1">
    <source>
        <dbReference type="PROSITE" id="PS51725"/>
    </source>
</evidence>
<evidence type="ECO:0000313" key="2">
    <source>
        <dbReference type="EMBL" id="RAU82541.1"/>
    </source>
</evidence>
<reference evidence="2 3" key="2">
    <citation type="submission" date="2018-07" db="EMBL/GenBank/DDBJ databases">
        <title>Pontibacter sp. 2b14 genomic sequence and assembly.</title>
        <authorList>
            <person name="Du Z.-J."/>
        </authorList>
    </citation>
    <scope>NUCLEOTIDE SEQUENCE [LARGE SCALE GENOMIC DNA]</scope>
    <source>
        <strain evidence="2 3">2b14</strain>
    </source>
</reference>
<dbReference type="AlphaFoldDB" id="A0A364RDZ7"/>
<dbReference type="InterPro" id="IPR007138">
    <property type="entry name" value="ABM_dom"/>
</dbReference>
<feature type="domain" description="ABM" evidence="1">
    <location>
        <begin position="2"/>
        <end position="94"/>
    </location>
</feature>
<accession>A0A364RDZ7</accession>
<proteinExistence type="predicted"/>
<dbReference type="GO" id="GO:0004497">
    <property type="term" value="F:monooxygenase activity"/>
    <property type="evidence" value="ECO:0007669"/>
    <property type="project" value="UniProtKB-KW"/>
</dbReference>
<dbReference type="InterPro" id="IPR011008">
    <property type="entry name" value="Dimeric_a/b-barrel"/>
</dbReference>
<protein>
    <submittedName>
        <fullName evidence="2">Antibiotic biosynthesis monooxygenase</fullName>
    </submittedName>
</protein>
<dbReference type="SUPFAM" id="SSF54909">
    <property type="entry name" value="Dimeric alpha+beta barrel"/>
    <property type="match status" value="1"/>
</dbReference>
<dbReference type="PROSITE" id="PS51725">
    <property type="entry name" value="ABM"/>
    <property type="match status" value="1"/>
</dbReference>
<dbReference type="OrthoDB" id="1120859at2"/>
<keyword evidence="2" id="KW-0503">Monooxygenase</keyword>
<sequence length="94" mass="11156">MLIRIVRMTFLAEKTDEFLAIFESSKDKIKAFDGCNHVELLQDFNQPNVYSTYSLWDSEEHLNQYRRSELFGQVWPATKSLFAAKPETWSYRQV</sequence>